<gene>
    <name evidence="2" type="ORF">FN846DRAFT_887212</name>
</gene>
<accession>A0A5J5F6X7</accession>
<dbReference type="EMBL" id="VXIS01000024">
    <property type="protein sequence ID" value="KAA8912448.1"/>
    <property type="molecule type" value="Genomic_DNA"/>
</dbReference>
<proteinExistence type="predicted"/>
<evidence type="ECO:0000256" key="1">
    <source>
        <dbReference type="SAM" id="SignalP"/>
    </source>
</evidence>
<protein>
    <submittedName>
        <fullName evidence="2">Uncharacterized protein</fullName>
    </submittedName>
</protein>
<organism evidence="2 3">
    <name type="scientific">Sphaerosporella brunnea</name>
    <dbReference type="NCBI Taxonomy" id="1250544"/>
    <lineage>
        <taxon>Eukaryota</taxon>
        <taxon>Fungi</taxon>
        <taxon>Dikarya</taxon>
        <taxon>Ascomycota</taxon>
        <taxon>Pezizomycotina</taxon>
        <taxon>Pezizomycetes</taxon>
        <taxon>Pezizales</taxon>
        <taxon>Pyronemataceae</taxon>
        <taxon>Sphaerosporella</taxon>
    </lineage>
</organism>
<keyword evidence="3" id="KW-1185">Reference proteome</keyword>
<comment type="caution">
    <text evidence="2">The sequence shown here is derived from an EMBL/GenBank/DDBJ whole genome shotgun (WGS) entry which is preliminary data.</text>
</comment>
<dbReference type="Proteomes" id="UP000326924">
    <property type="component" value="Unassembled WGS sequence"/>
</dbReference>
<keyword evidence="1" id="KW-0732">Signal</keyword>
<sequence>MALELKFFAGHLALLALLILVGDTSDRIDSINRVAFLVGFYGSGDNQFAIPIIQSEYPSQQSYTPQSPSLTFLRIASFSQSVSRVHPQVPIPQEEQIAAPEGFHSIPQ</sequence>
<evidence type="ECO:0000313" key="2">
    <source>
        <dbReference type="EMBL" id="KAA8912448.1"/>
    </source>
</evidence>
<dbReference type="InParanoid" id="A0A5J5F6X7"/>
<name>A0A5J5F6X7_9PEZI</name>
<evidence type="ECO:0000313" key="3">
    <source>
        <dbReference type="Proteomes" id="UP000326924"/>
    </source>
</evidence>
<reference evidence="2 3" key="1">
    <citation type="submission" date="2019-09" db="EMBL/GenBank/DDBJ databases">
        <title>Draft genome of the ectomycorrhizal ascomycete Sphaerosporella brunnea.</title>
        <authorList>
            <consortium name="DOE Joint Genome Institute"/>
            <person name="Benucci G.M."/>
            <person name="Marozzi G."/>
            <person name="Antonielli L."/>
            <person name="Sanchez S."/>
            <person name="Marco P."/>
            <person name="Wang X."/>
            <person name="Falini L.B."/>
            <person name="Barry K."/>
            <person name="Haridas S."/>
            <person name="Lipzen A."/>
            <person name="Labutti K."/>
            <person name="Grigoriev I.V."/>
            <person name="Murat C."/>
            <person name="Martin F."/>
            <person name="Albertini E."/>
            <person name="Donnini D."/>
            <person name="Bonito G."/>
        </authorList>
    </citation>
    <scope>NUCLEOTIDE SEQUENCE [LARGE SCALE GENOMIC DNA]</scope>
    <source>
        <strain evidence="2 3">Sb_GMNB300</strain>
    </source>
</reference>
<dbReference type="AlphaFoldDB" id="A0A5J5F6X7"/>
<feature type="chain" id="PRO_5023876056" evidence="1">
    <location>
        <begin position="25"/>
        <end position="108"/>
    </location>
</feature>
<feature type="signal peptide" evidence="1">
    <location>
        <begin position="1"/>
        <end position="24"/>
    </location>
</feature>